<keyword evidence="4" id="KW-1185">Reference proteome</keyword>
<dbReference type="Gene3D" id="3.30.160.670">
    <property type="match status" value="1"/>
</dbReference>
<feature type="chain" id="PRO_5012318861" description="DUF4136 domain-containing protein" evidence="1">
    <location>
        <begin position="22"/>
        <end position="193"/>
    </location>
</feature>
<feature type="domain" description="DUF4136" evidence="2">
    <location>
        <begin position="29"/>
        <end position="189"/>
    </location>
</feature>
<proteinExistence type="predicted"/>
<dbReference type="STRING" id="213588.SAMN02745204_01161"/>
<dbReference type="Proteomes" id="UP000242857">
    <property type="component" value="Unassembled WGS sequence"/>
</dbReference>
<evidence type="ECO:0000313" key="4">
    <source>
        <dbReference type="Proteomes" id="UP000242857"/>
    </source>
</evidence>
<dbReference type="RefSeq" id="WP_072755671.1">
    <property type="nucleotide sequence ID" value="NZ_FQUK01000015.1"/>
</dbReference>
<evidence type="ECO:0000256" key="1">
    <source>
        <dbReference type="SAM" id="SignalP"/>
    </source>
</evidence>
<sequence>MPKPRNLLAAALLAISTLTLAACASGPSVRTDRDPAADFGQYRTFSFYKPIAMEQAGYSSWISERIREDVRREMEARGYRYQPEGGDLLVNFQLVQQERTELWSVPRASFEWVYSYHSRGYVAVPIWYDEPQLSRYREGVLTVDLVDGQRHRLVWTAAVSTPEGSKRAPEKRLAAIDQAITAMFAKYPYRAAN</sequence>
<dbReference type="Pfam" id="PF13590">
    <property type="entry name" value="DUF4136"/>
    <property type="match status" value="1"/>
</dbReference>
<dbReference type="AlphaFoldDB" id="A0A1M4WE89"/>
<reference evidence="4" key="1">
    <citation type="submission" date="2016-11" db="EMBL/GenBank/DDBJ databases">
        <authorList>
            <person name="Varghese N."/>
            <person name="Submissions S."/>
        </authorList>
    </citation>
    <scope>NUCLEOTIDE SEQUENCE [LARGE SCALE GENOMIC DNA]</scope>
    <source>
        <strain evidence="4">DSM 14834</strain>
    </source>
</reference>
<evidence type="ECO:0000313" key="3">
    <source>
        <dbReference type="EMBL" id="SHE79546.1"/>
    </source>
</evidence>
<keyword evidence="1" id="KW-0732">Signal</keyword>
<feature type="signal peptide" evidence="1">
    <location>
        <begin position="1"/>
        <end position="21"/>
    </location>
</feature>
<evidence type="ECO:0000259" key="2">
    <source>
        <dbReference type="Pfam" id="PF13590"/>
    </source>
</evidence>
<protein>
    <recommendedName>
        <fullName evidence="2">DUF4136 domain-containing protein</fullName>
    </recommendedName>
</protein>
<accession>A0A1M4WE89</accession>
<organism evidence="3 4">
    <name type="scientific">Thermomonas hydrothermalis</name>
    <dbReference type="NCBI Taxonomy" id="213588"/>
    <lineage>
        <taxon>Bacteria</taxon>
        <taxon>Pseudomonadati</taxon>
        <taxon>Pseudomonadota</taxon>
        <taxon>Gammaproteobacteria</taxon>
        <taxon>Lysobacterales</taxon>
        <taxon>Lysobacteraceae</taxon>
        <taxon>Thermomonas</taxon>
    </lineage>
</organism>
<gene>
    <name evidence="3" type="ORF">SAMN02745204_01161</name>
</gene>
<dbReference type="PROSITE" id="PS51257">
    <property type="entry name" value="PROKAR_LIPOPROTEIN"/>
    <property type="match status" value="1"/>
</dbReference>
<name>A0A1M4WE89_9GAMM</name>
<dbReference type="EMBL" id="FQUK01000015">
    <property type="protein sequence ID" value="SHE79546.1"/>
    <property type="molecule type" value="Genomic_DNA"/>
</dbReference>
<dbReference type="InterPro" id="IPR025411">
    <property type="entry name" value="DUF4136"/>
</dbReference>